<organism evidence="1 2">
    <name type="scientific">Pseudoalteromonas caenipelagi</name>
    <dbReference type="NCBI Taxonomy" id="2726988"/>
    <lineage>
        <taxon>Bacteria</taxon>
        <taxon>Pseudomonadati</taxon>
        <taxon>Pseudomonadota</taxon>
        <taxon>Gammaproteobacteria</taxon>
        <taxon>Alteromonadales</taxon>
        <taxon>Pseudoalteromonadaceae</taxon>
        <taxon>Pseudoalteromonas</taxon>
    </lineage>
</organism>
<dbReference type="AlphaFoldDB" id="A0A849V8F3"/>
<comment type="caution">
    <text evidence="1">The sequence shown here is derived from an EMBL/GenBank/DDBJ whole genome shotgun (WGS) entry which is preliminary data.</text>
</comment>
<dbReference type="EMBL" id="JABBPG010000001">
    <property type="protein sequence ID" value="NOU49050.1"/>
    <property type="molecule type" value="Genomic_DNA"/>
</dbReference>
<keyword evidence="2" id="KW-1185">Reference proteome</keyword>
<accession>A0A849V8F3</accession>
<evidence type="ECO:0000313" key="1">
    <source>
        <dbReference type="EMBL" id="NOU49050.1"/>
    </source>
</evidence>
<protein>
    <submittedName>
        <fullName evidence="1">Uncharacterized protein</fullName>
    </submittedName>
</protein>
<proteinExistence type="predicted"/>
<reference evidence="1 2" key="1">
    <citation type="submission" date="2020-04" db="EMBL/GenBank/DDBJ databases">
        <title>Pseudoalteromonas caenipelagi sp. nov., isolated from a tidal flat.</title>
        <authorList>
            <person name="Park S."/>
            <person name="Yoon J.-H."/>
        </authorList>
    </citation>
    <scope>NUCLEOTIDE SEQUENCE [LARGE SCALE GENOMIC DNA]</scope>
    <source>
        <strain evidence="1 2">JBTF-M23</strain>
    </source>
</reference>
<evidence type="ECO:0000313" key="2">
    <source>
        <dbReference type="Proteomes" id="UP000586305"/>
    </source>
</evidence>
<name>A0A849V8F3_9GAMM</name>
<dbReference type="Proteomes" id="UP000586305">
    <property type="component" value="Unassembled WGS sequence"/>
</dbReference>
<sequence length="106" mass="12267">MFRNKWKISFFVSILLLISSNLYWLIALIDQGVTNTYLSYEYDDANKSIKSLGELIVKGAAEYNQKDILHLLRQANPDSFIVEEENVIITEFARFTFDNGKLVNVQ</sequence>
<gene>
    <name evidence="1" type="ORF">HG263_00605</name>
</gene>
<dbReference type="RefSeq" id="WP_171624155.1">
    <property type="nucleotide sequence ID" value="NZ_JABBPG010000001.1"/>
</dbReference>